<evidence type="ECO:0000256" key="4">
    <source>
        <dbReference type="SAM" id="SignalP"/>
    </source>
</evidence>
<evidence type="ECO:0000313" key="6">
    <source>
        <dbReference type="Proteomes" id="UP000654370"/>
    </source>
</evidence>
<keyword evidence="6" id="KW-1185">Reference proteome</keyword>
<keyword evidence="3" id="KW-1133">Transmembrane helix</keyword>
<dbReference type="EMBL" id="JAEPQZ010000004">
    <property type="protein sequence ID" value="KAG2181919.1"/>
    <property type="molecule type" value="Genomic_DNA"/>
</dbReference>
<dbReference type="SUPFAM" id="SSF52266">
    <property type="entry name" value="SGNH hydrolase"/>
    <property type="match status" value="1"/>
</dbReference>
<feature type="compositionally biased region" description="Basic and acidic residues" evidence="2">
    <location>
        <begin position="291"/>
        <end position="309"/>
    </location>
</feature>
<dbReference type="Gene3D" id="3.40.50.1110">
    <property type="entry name" value="SGNH hydrolase"/>
    <property type="match status" value="1"/>
</dbReference>
<reference evidence="5" key="1">
    <citation type="submission" date="2020-12" db="EMBL/GenBank/DDBJ databases">
        <title>Metabolic potential, ecology and presence of endohyphal bacteria is reflected in genomic diversity of Mucoromycotina.</title>
        <authorList>
            <person name="Muszewska A."/>
            <person name="Okrasinska A."/>
            <person name="Steczkiewicz K."/>
            <person name="Drgas O."/>
            <person name="Orlowska M."/>
            <person name="Perlinska-Lenart U."/>
            <person name="Aleksandrzak-Piekarczyk T."/>
            <person name="Szatraj K."/>
            <person name="Zielenkiewicz U."/>
            <person name="Pilsyk S."/>
            <person name="Malc E."/>
            <person name="Mieczkowski P."/>
            <person name="Kruszewska J.S."/>
            <person name="Biernat P."/>
            <person name="Pawlowska J."/>
        </authorList>
    </citation>
    <scope>NUCLEOTIDE SEQUENCE</scope>
    <source>
        <strain evidence="5">WA0000067209</strain>
    </source>
</reference>
<organism evidence="5 6">
    <name type="scientific">Mortierella isabellina</name>
    <name type="common">Filamentous fungus</name>
    <name type="synonym">Umbelopsis isabellina</name>
    <dbReference type="NCBI Taxonomy" id="91625"/>
    <lineage>
        <taxon>Eukaryota</taxon>
        <taxon>Fungi</taxon>
        <taxon>Fungi incertae sedis</taxon>
        <taxon>Mucoromycota</taxon>
        <taxon>Mucoromycotina</taxon>
        <taxon>Umbelopsidomycetes</taxon>
        <taxon>Umbelopsidales</taxon>
        <taxon>Umbelopsidaceae</taxon>
        <taxon>Umbelopsis</taxon>
    </lineage>
</organism>
<evidence type="ECO:0000256" key="2">
    <source>
        <dbReference type="SAM" id="MobiDB-lite"/>
    </source>
</evidence>
<feature type="transmembrane region" description="Helical" evidence="3">
    <location>
        <begin position="323"/>
        <end position="342"/>
    </location>
</feature>
<dbReference type="PANTHER" id="PTHR45648:SF22">
    <property type="entry name" value="GDSL LIPASE_ACYLHYDROLASE FAMILY PROTEIN (AFU_ORTHOLOGUE AFUA_4G14700)"/>
    <property type="match status" value="1"/>
</dbReference>
<keyword evidence="4" id="KW-0732">Signal</keyword>
<evidence type="ECO:0000256" key="1">
    <source>
        <dbReference type="ARBA" id="ARBA00022801"/>
    </source>
</evidence>
<dbReference type="OrthoDB" id="1600564at2759"/>
<comment type="caution">
    <text evidence="5">The sequence shown here is derived from an EMBL/GenBank/DDBJ whole genome shotgun (WGS) entry which is preliminary data.</text>
</comment>
<feature type="chain" id="PRO_5034576316" evidence="4">
    <location>
        <begin position="26"/>
        <end position="374"/>
    </location>
</feature>
<dbReference type="InterPro" id="IPR036514">
    <property type="entry name" value="SGNH_hydro_sf"/>
</dbReference>
<dbReference type="Pfam" id="PF00657">
    <property type="entry name" value="Lipase_GDSL"/>
    <property type="match status" value="1"/>
</dbReference>
<dbReference type="InterPro" id="IPR001087">
    <property type="entry name" value="GDSL"/>
</dbReference>
<keyword evidence="3" id="KW-0812">Transmembrane</keyword>
<proteinExistence type="predicted"/>
<keyword evidence="1" id="KW-0378">Hydrolase</keyword>
<keyword evidence="3" id="KW-0472">Membrane</keyword>
<dbReference type="InterPro" id="IPR051058">
    <property type="entry name" value="GDSL_Est/Lipase"/>
</dbReference>
<dbReference type="CDD" id="cd01846">
    <property type="entry name" value="fatty_acyltransferase_like"/>
    <property type="match status" value="1"/>
</dbReference>
<protein>
    <submittedName>
        <fullName evidence="5">Uncharacterized protein</fullName>
    </submittedName>
</protein>
<accession>A0A8H7PWH8</accession>
<feature type="region of interest" description="Disordered" evidence="2">
    <location>
        <begin position="290"/>
        <end position="309"/>
    </location>
</feature>
<evidence type="ECO:0000313" key="5">
    <source>
        <dbReference type="EMBL" id="KAG2181919.1"/>
    </source>
</evidence>
<evidence type="ECO:0000256" key="3">
    <source>
        <dbReference type="SAM" id="Phobius"/>
    </source>
</evidence>
<name>A0A8H7PWH8_MORIS</name>
<sequence length="374" mass="41626">MTMKQAVTTLLASLVFSAIIRPGHAIAIKNLVVFGDSYSDQGNLMRQTNGPVWVENVAYAWNASVYNFAFGGATCDSDLYALDRSDMSPSIRDQIEIYYDQKLNLKPEETVYAIWVGINDIALATADNGAKPVPPTQIVSCVRSQIAKLRHYFKASNIMLLEVPPLDRMPYFLNDDWTSELNIRLRIIRTYPLYQKVVSSPSTYGFSNVTHAYWEVCTGLCTDKEDDYLWWDGGHMTGAGHKLVANAVIASAPFEIAADEIYDTGDVKKALEAPGAIIKSDKYAAKAATGKLDDAPEKENESTADGGYERPAIESEKTWSRIYAVWVLLLLLITAFCCFSVGKGRIASFMNTVTNRYTSRGRFVPLRDLESTRE</sequence>
<gene>
    <name evidence="5" type="ORF">INT43_006844</name>
</gene>
<dbReference type="PANTHER" id="PTHR45648">
    <property type="entry name" value="GDSL LIPASE/ACYLHYDROLASE FAMILY PROTEIN (AFU_ORTHOLOGUE AFUA_4G14700)"/>
    <property type="match status" value="1"/>
</dbReference>
<dbReference type="AlphaFoldDB" id="A0A8H7PWH8"/>
<feature type="signal peptide" evidence="4">
    <location>
        <begin position="1"/>
        <end position="25"/>
    </location>
</feature>
<dbReference type="GO" id="GO:0016788">
    <property type="term" value="F:hydrolase activity, acting on ester bonds"/>
    <property type="evidence" value="ECO:0007669"/>
    <property type="project" value="InterPro"/>
</dbReference>
<dbReference type="Proteomes" id="UP000654370">
    <property type="component" value="Unassembled WGS sequence"/>
</dbReference>